<sequence>MLKTQMIANRATTEIICTSYGNGKCHDYRLFKKSKTEIHPGIKVAVDTGYQGLQKVHTQTVLPKKKSKKNPLTKEDKKRNTILAKERVLVENVIGMLKRFKIISDRYRNRRKRFRLRFNLLAGLYNDELKN</sequence>
<evidence type="ECO:0000313" key="5">
    <source>
        <dbReference type="EMBL" id="KIC72221.1"/>
    </source>
</evidence>
<evidence type="ECO:0000256" key="1">
    <source>
        <dbReference type="ARBA" id="ARBA00001968"/>
    </source>
</evidence>
<dbReference type="Proteomes" id="UP000031465">
    <property type="component" value="Unassembled WGS sequence"/>
</dbReference>
<keyword evidence="2" id="KW-0479">Metal-binding</keyword>
<comment type="cofactor">
    <cofactor evidence="1">
        <name>a divalent metal cation</name>
        <dbReference type="ChEBI" id="CHEBI:60240"/>
    </cofactor>
</comment>
<name>A0A0C1JNV7_9BACT</name>
<dbReference type="PATRIC" id="fig|362787.3.peg.924"/>
<evidence type="ECO:0000313" key="6">
    <source>
        <dbReference type="Proteomes" id="UP000031465"/>
    </source>
</evidence>
<evidence type="ECO:0000256" key="3">
    <source>
        <dbReference type="SAM" id="MobiDB-lite"/>
    </source>
</evidence>
<dbReference type="InterPro" id="IPR027806">
    <property type="entry name" value="HARBI1_dom"/>
</dbReference>
<dbReference type="Pfam" id="PF13359">
    <property type="entry name" value="DDE_Tnp_4"/>
    <property type="match status" value="1"/>
</dbReference>
<dbReference type="EMBL" id="JSAN01000060">
    <property type="protein sequence ID" value="KIC72221.1"/>
    <property type="molecule type" value="Genomic_DNA"/>
</dbReference>
<proteinExistence type="predicted"/>
<feature type="region of interest" description="Disordered" evidence="3">
    <location>
        <begin position="57"/>
        <end position="78"/>
    </location>
</feature>
<dbReference type="GO" id="GO:0046872">
    <property type="term" value="F:metal ion binding"/>
    <property type="evidence" value="ECO:0007669"/>
    <property type="project" value="UniProtKB-KW"/>
</dbReference>
<comment type="caution">
    <text evidence="5">The sequence shown here is derived from an EMBL/GenBank/DDBJ whole genome shotgun (WGS) entry which is preliminary data.</text>
</comment>
<reference evidence="5 6" key="1">
    <citation type="journal article" date="2014" name="Mol. Biol. Evol.">
        <title>Massive expansion of Ubiquitination-related gene families within the Chlamydiae.</title>
        <authorList>
            <person name="Domman D."/>
            <person name="Collingro A."/>
            <person name="Lagkouvardos I."/>
            <person name="Gehre L."/>
            <person name="Weinmaier T."/>
            <person name="Rattei T."/>
            <person name="Subtil A."/>
            <person name="Horn M."/>
        </authorList>
    </citation>
    <scope>NUCLEOTIDE SEQUENCE [LARGE SCALE GENOMIC DNA]</scope>
    <source>
        <strain evidence="5 6">EI2</strain>
    </source>
</reference>
<evidence type="ECO:0000259" key="4">
    <source>
        <dbReference type="Pfam" id="PF13359"/>
    </source>
</evidence>
<organism evidence="5 6">
    <name type="scientific">Candidatus Protochlamydia amoebophila</name>
    <dbReference type="NCBI Taxonomy" id="362787"/>
    <lineage>
        <taxon>Bacteria</taxon>
        <taxon>Pseudomonadati</taxon>
        <taxon>Chlamydiota</taxon>
        <taxon>Chlamydiia</taxon>
        <taxon>Parachlamydiales</taxon>
        <taxon>Parachlamydiaceae</taxon>
        <taxon>Candidatus Protochlamydia</taxon>
    </lineage>
</organism>
<evidence type="ECO:0000256" key="2">
    <source>
        <dbReference type="ARBA" id="ARBA00022723"/>
    </source>
</evidence>
<dbReference type="AlphaFoldDB" id="A0A0C1JNV7"/>
<gene>
    <name evidence="5" type="ORF">DB44_CN00270</name>
</gene>
<feature type="domain" description="DDE Tnp4" evidence="4">
    <location>
        <begin position="6"/>
        <end position="126"/>
    </location>
</feature>
<protein>
    <submittedName>
        <fullName evidence="5">Putative transposase for insertion sequence element IS702</fullName>
    </submittedName>
</protein>
<accession>A0A0C1JNV7</accession>